<dbReference type="Pfam" id="PF25023">
    <property type="entry name" value="TEN_YD-shell"/>
    <property type="match status" value="1"/>
</dbReference>
<evidence type="ECO:0000259" key="4">
    <source>
        <dbReference type="Pfam" id="PF21725"/>
    </source>
</evidence>
<keyword evidence="1" id="KW-0677">Repeat</keyword>
<name>A0A5N5W9S8_STRMB</name>
<feature type="region of interest" description="Disordered" evidence="2">
    <location>
        <begin position="875"/>
        <end position="898"/>
    </location>
</feature>
<gene>
    <name evidence="6" type="ORF">FRZ00_14150</name>
</gene>
<evidence type="ECO:0000259" key="5">
    <source>
        <dbReference type="Pfam" id="PF25023"/>
    </source>
</evidence>
<keyword evidence="7" id="KW-1185">Reference proteome</keyword>
<feature type="region of interest" description="Disordered" evidence="2">
    <location>
        <begin position="777"/>
        <end position="796"/>
    </location>
</feature>
<feature type="domain" description="DUF6531" evidence="3">
    <location>
        <begin position="418"/>
        <end position="488"/>
    </location>
</feature>
<feature type="domain" description="Teneurin-like YD-shell" evidence="5">
    <location>
        <begin position="1107"/>
        <end position="1419"/>
    </location>
</feature>
<dbReference type="InterPro" id="IPR022385">
    <property type="entry name" value="Rhs_assc_core"/>
</dbReference>
<dbReference type="InterPro" id="IPR006530">
    <property type="entry name" value="YD"/>
</dbReference>
<dbReference type="InterPro" id="IPR045351">
    <property type="entry name" value="DUF6531"/>
</dbReference>
<comment type="caution">
    <text evidence="6">The sequence shown here is derived from an EMBL/GenBank/DDBJ whole genome shotgun (WGS) entry which is preliminary data.</text>
</comment>
<feature type="region of interest" description="Disordered" evidence="2">
    <location>
        <begin position="199"/>
        <end position="224"/>
    </location>
</feature>
<evidence type="ECO:0000256" key="2">
    <source>
        <dbReference type="SAM" id="MobiDB-lite"/>
    </source>
</evidence>
<evidence type="ECO:0000256" key="1">
    <source>
        <dbReference type="ARBA" id="ARBA00022737"/>
    </source>
</evidence>
<dbReference type="Gene3D" id="2.180.10.10">
    <property type="entry name" value="RHS repeat-associated core"/>
    <property type="match status" value="3"/>
</dbReference>
<dbReference type="Pfam" id="PF21725">
    <property type="entry name" value="T7SS_signal"/>
    <property type="match status" value="1"/>
</dbReference>
<organism evidence="6 7">
    <name type="scientific">Streptomyces mobaraensis</name>
    <name type="common">Streptoverticillium mobaraense</name>
    <dbReference type="NCBI Taxonomy" id="35621"/>
    <lineage>
        <taxon>Bacteria</taxon>
        <taxon>Bacillati</taxon>
        <taxon>Actinomycetota</taxon>
        <taxon>Actinomycetes</taxon>
        <taxon>Kitasatosporales</taxon>
        <taxon>Streptomycetaceae</taxon>
        <taxon>Streptomyces</taxon>
    </lineage>
</organism>
<accession>A0A5N5W9S8</accession>
<dbReference type="InterPro" id="IPR056823">
    <property type="entry name" value="TEN-like_YD-shell"/>
</dbReference>
<feature type="domain" description="Putative T7SS secretion signal" evidence="4">
    <location>
        <begin position="15"/>
        <end position="265"/>
    </location>
</feature>
<proteinExistence type="predicted"/>
<dbReference type="OrthoDB" id="4981820at2"/>
<dbReference type="InterPro" id="IPR049082">
    <property type="entry name" value="T7SS_signal"/>
</dbReference>
<dbReference type="InterPro" id="IPR031325">
    <property type="entry name" value="RHS_repeat"/>
</dbReference>
<dbReference type="PANTHER" id="PTHR32305:SF15">
    <property type="entry name" value="PROTEIN RHSA-RELATED"/>
    <property type="match status" value="1"/>
</dbReference>
<evidence type="ECO:0000313" key="7">
    <source>
        <dbReference type="Proteomes" id="UP000327000"/>
    </source>
</evidence>
<dbReference type="NCBIfam" id="TIGR03696">
    <property type="entry name" value="Rhs_assc_core"/>
    <property type="match status" value="1"/>
</dbReference>
<protein>
    <submittedName>
        <fullName evidence="6">RHS repeat protein</fullName>
    </submittedName>
</protein>
<sequence length="1576" mass="172312">MGFKDFIKDITPDCVEDAVEEGTEWLGDRVEDAGNWTADRLEDAGWDSGADWVREQSRSLANRMGAETDEMDLGQTEDKTKLVYGSPSKIRATASRLRHMHTAFDDVGKGLQGLDSAHLRGRTADAFRESVSVEPPKWFKGADAFEKAAGALDSFAGTVEWAQGQAQAAVEKWKAGLKASQEAREAHREKVEAYNKAAEHYNAQPADRRDPSSLPPKPGEFTDPGAARLKEAQEILAEARRQRNAAAETARAAVRAARDAAPPKPSYGEQAMDGVREVPVVVDHFEGGVLKGTAGLLNFVRSVNPTDPYNITHPAEYLTSLNSTATGLLRVANDPWGAGGRMISDFAKDPSEGLGRLAPDVLLTAATGGAGAGVKAARVAKEGAELAADARRARGLLDRAPEGTYDRPGRERVTKGTDPVDLASGRMFLPQTDVALDGDLPLVFTRRVESGYTAGRFFGPSWSSTVDERLEIDAAGVVHVTTDGLLLAYPHPVPGLPTLPLTGTCRRTLARDAAGDYAVTDPDTGLVRHFPGPAGTRPGGDGVAWLAETADLNGNRITVDRAADGTPLALVHSAGHRLTVGVAAGRITTLALAGAGENGTDRTLMSYGYHAGDLTTVTKPSGATLTFTYDERHRVTSWTDSNGSRYRYAYDAWDRTVAEGGEAGHLTLTLAYGDPDPATGHRVTTLTTADGHTTRHLIGAGCRVLATTDPLGHTTRFTYDPRGNLLTHTDPLDRTTTYTYDDHGRLTTVTRPDGSASHVERDEAGRITRLTEPDGATWHQEHDARGNRTALTDPAGHTTRYTYDASGRLTSVTDPLGAVTTVRCDASGLPLVVTDPLGGTTRYDRDAWGRPVRITDPLGAVTTLTWTVDGDLARRTAPDGTSESWTYDGEGNRTSHTDAAGHTTRFEYTHFDLLAARTDPDGARYAFTHDARLRLTRVTNPQGLTWTYTYDEADRLIAETDFDGRTTGYAHDAAGQLTARVTPLGESVRYAYDVLGRPVRKDAEGRLTTYAYDAADRLVRATGPDGELLRRYDRCGRLKTELSDGRATTYAYDAAGRRTRRTTPAGHVTTYAHDAAGRARELSAGGRRITFAHDAAGRETHRAVADTLTVTSTWDATGRLTTQHLAAGGRTLNHRAYTYRPDGCLTALEDALRGSTRFTLDATGRVTDVTAENWHERYAYDAAGNQIRATWPARHPDTTATGPRTYTGTTVTRAGRVRYDHDAAGRMVLRRKHRLSRKPDTWRYEWDPEDRLTAVTTPDGTRWRYRYDPLGRRTAKQRLAEDGHTVREETRFTWDGTTLCEQTTTSPALPHPVALTWDHRGLHPLAQTERLLDDQQAVDERFFAITTDLLGTPTELVDASGTLAWHSRTTLWGTTTWPTTSTTYTPLRFPGQYHDPETGLHYNLHRHYDPETARYLTPDPLGLTPAPNPATYVHNPHICADPLGLMPYDRKDRVGGGRLAQESGDAYEADLQQQLGGGGGFKEGKRQFDGAFVDSATGRGTWYEAKSGRFWEDTLADPKRLEKFKGVEGEKVALARERGIDYRIISENPIPPEFTSWFEKKGIPWQVIPRSRPHTP</sequence>
<dbReference type="RefSeq" id="WP_152263714.1">
    <property type="nucleotide sequence ID" value="NZ_VOKX01000026.1"/>
</dbReference>
<dbReference type="Pfam" id="PF05593">
    <property type="entry name" value="RHS_repeat"/>
    <property type="match status" value="9"/>
</dbReference>
<dbReference type="PANTHER" id="PTHR32305">
    <property type="match status" value="1"/>
</dbReference>
<dbReference type="SUPFAM" id="SSF69304">
    <property type="entry name" value="Tricorn protease N-terminal domain"/>
    <property type="match status" value="1"/>
</dbReference>
<dbReference type="EMBL" id="VOKX01000026">
    <property type="protein sequence ID" value="KAB7845608.1"/>
    <property type="molecule type" value="Genomic_DNA"/>
</dbReference>
<evidence type="ECO:0000259" key="3">
    <source>
        <dbReference type="Pfam" id="PF20148"/>
    </source>
</evidence>
<dbReference type="Pfam" id="PF20148">
    <property type="entry name" value="DUF6531"/>
    <property type="match status" value="1"/>
</dbReference>
<dbReference type="InterPro" id="IPR050708">
    <property type="entry name" value="T6SS_VgrG/RHS"/>
</dbReference>
<dbReference type="NCBIfam" id="TIGR01643">
    <property type="entry name" value="YD_repeat_2x"/>
    <property type="match status" value="17"/>
</dbReference>
<reference evidence="6 7" key="1">
    <citation type="journal article" date="2019" name="Microb. Cell Fact.">
        <title>Exploring novel herbicidin analogues by transcriptional regulator overexpression and MS/MS molecular networking.</title>
        <authorList>
            <person name="Shi Y."/>
            <person name="Gu R."/>
            <person name="Li Y."/>
            <person name="Wang X."/>
            <person name="Ren W."/>
            <person name="Li X."/>
            <person name="Wang L."/>
            <person name="Xie Y."/>
            <person name="Hong B."/>
        </authorList>
    </citation>
    <scope>NUCLEOTIDE SEQUENCE [LARGE SCALE GENOMIC DNA]</scope>
    <source>
        <strain evidence="6 7">US-43</strain>
    </source>
</reference>
<evidence type="ECO:0000313" key="6">
    <source>
        <dbReference type="EMBL" id="KAB7845608.1"/>
    </source>
</evidence>
<dbReference type="Proteomes" id="UP000327000">
    <property type="component" value="Unassembled WGS sequence"/>
</dbReference>